<dbReference type="PROSITE" id="PS50931">
    <property type="entry name" value="HTH_LYSR"/>
    <property type="match status" value="1"/>
</dbReference>
<dbReference type="AlphaFoldDB" id="A0A2V1GZB5"/>
<dbReference type="PANTHER" id="PTHR30427">
    <property type="entry name" value="TRANSCRIPTIONAL ACTIVATOR PROTEIN LYSR"/>
    <property type="match status" value="1"/>
</dbReference>
<dbReference type="GO" id="GO:0003700">
    <property type="term" value="F:DNA-binding transcription factor activity"/>
    <property type="evidence" value="ECO:0007669"/>
    <property type="project" value="InterPro"/>
</dbReference>
<feature type="domain" description="HTH lysR-type" evidence="5">
    <location>
        <begin position="3"/>
        <end position="60"/>
    </location>
</feature>
<evidence type="ECO:0000256" key="1">
    <source>
        <dbReference type="ARBA" id="ARBA00009437"/>
    </source>
</evidence>
<dbReference type="PANTHER" id="PTHR30427:SF1">
    <property type="entry name" value="TRANSCRIPTIONAL ACTIVATOR PROTEIN LYSR"/>
    <property type="match status" value="1"/>
</dbReference>
<dbReference type="InterPro" id="IPR036390">
    <property type="entry name" value="WH_DNA-bd_sf"/>
</dbReference>
<dbReference type="PRINTS" id="PR00039">
    <property type="entry name" value="HTHLYSR"/>
</dbReference>
<name>A0A2V1GZB5_9GAMM</name>
<organism evidence="6 7">
    <name type="scientific">Pelagibaculum spongiae</name>
    <dbReference type="NCBI Taxonomy" id="2080658"/>
    <lineage>
        <taxon>Bacteria</taxon>
        <taxon>Pseudomonadati</taxon>
        <taxon>Pseudomonadota</taxon>
        <taxon>Gammaproteobacteria</taxon>
        <taxon>Oceanospirillales</taxon>
        <taxon>Pelagibaculum</taxon>
    </lineage>
</organism>
<reference evidence="6 7" key="1">
    <citation type="submission" date="2018-04" db="EMBL/GenBank/DDBJ databases">
        <title>Thalassorhabdus spongiae gen. nov., sp. nov., isolated from a marine sponge in South-West Iceland.</title>
        <authorList>
            <person name="Knobloch S."/>
            <person name="Daussin A."/>
            <person name="Johannsson R."/>
            <person name="Marteinsson V.T."/>
        </authorList>
    </citation>
    <scope>NUCLEOTIDE SEQUENCE [LARGE SCALE GENOMIC DNA]</scope>
    <source>
        <strain evidence="6 7">Hp12</strain>
    </source>
</reference>
<dbReference type="SUPFAM" id="SSF53850">
    <property type="entry name" value="Periplasmic binding protein-like II"/>
    <property type="match status" value="1"/>
</dbReference>
<dbReference type="OrthoDB" id="9808620at2"/>
<dbReference type="Gene3D" id="1.10.10.10">
    <property type="entry name" value="Winged helix-like DNA-binding domain superfamily/Winged helix DNA-binding domain"/>
    <property type="match status" value="1"/>
</dbReference>
<evidence type="ECO:0000256" key="4">
    <source>
        <dbReference type="ARBA" id="ARBA00023163"/>
    </source>
</evidence>
<comment type="similarity">
    <text evidence="1">Belongs to the LysR transcriptional regulatory family.</text>
</comment>
<proteinExistence type="inferred from homology"/>
<keyword evidence="4" id="KW-0804">Transcription</keyword>
<evidence type="ECO:0000256" key="2">
    <source>
        <dbReference type="ARBA" id="ARBA00023015"/>
    </source>
</evidence>
<evidence type="ECO:0000313" key="7">
    <source>
        <dbReference type="Proteomes" id="UP000244906"/>
    </source>
</evidence>
<dbReference type="Pfam" id="PF03466">
    <property type="entry name" value="LysR_substrate"/>
    <property type="match status" value="1"/>
</dbReference>
<dbReference type="SUPFAM" id="SSF46785">
    <property type="entry name" value="Winged helix' DNA-binding domain"/>
    <property type="match status" value="1"/>
</dbReference>
<dbReference type="Pfam" id="PF00126">
    <property type="entry name" value="HTH_1"/>
    <property type="match status" value="1"/>
</dbReference>
<gene>
    <name evidence="6" type="ORF">DC094_05245</name>
</gene>
<accession>A0A2V1GZB5</accession>
<evidence type="ECO:0000256" key="3">
    <source>
        <dbReference type="ARBA" id="ARBA00023125"/>
    </source>
</evidence>
<keyword evidence="3" id="KW-0238">DNA-binding</keyword>
<sequence>MNLTIRQLQCFRDVMRAGSISEAARTLNRTQPAVSAMIASLEDGLGLSLFERQRGRLVPKAEAYYFLEETEVILERLSQSTRTMKEIGDLQQGRLRIACMPATAQWYMPKLLAEFVKDKPKLSASLMMRSSAIVEEWVASQQYDIGLCETPLTKNRAITAEGFDLDCVCALPIDDPLTAKPSITPADLDGFPMATLNTDHPTYLDTSKIFAQAQANLVQRFELRNFQPAMELVEQGLCYCICDPITAASYRDNHENRAAIVFKPFTPSIQLSISLINPAHRPLSLLAEDFRALISRRLHLLNAEFQ</sequence>
<dbReference type="Gene3D" id="3.40.190.290">
    <property type="match status" value="1"/>
</dbReference>
<comment type="caution">
    <text evidence="6">The sequence shown here is derived from an EMBL/GenBank/DDBJ whole genome shotgun (WGS) entry which is preliminary data.</text>
</comment>
<evidence type="ECO:0000259" key="5">
    <source>
        <dbReference type="PROSITE" id="PS50931"/>
    </source>
</evidence>
<evidence type="ECO:0000313" key="6">
    <source>
        <dbReference type="EMBL" id="PVZ72411.1"/>
    </source>
</evidence>
<dbReference type="RefSeq" id="WP_116685997.1">
    <property type="nucleotide sequence ID" value="NZ_CAWNYD010000001.1"/>
</dbReference>
<dbReference type="EMBL" id="QDDL01000001">
    <property type="protein sequence ID" value="PVZ72411.1"/>
    <property type="molecule type" value="Genomic_DNA"/>
</dbReference>
<dbReference type="InterPro" id="IPR005119">
    <property type="entry name" value="LysR_subst-bd"/>
</dbReference>
<dbReference type="Proteomes" id="UP000244906">
    <property type="component" value="Unassembled WGS sequence"/>
</dbReference>
<keyword evidence="2" id="KW-0805">Transcription regulation</keyword>
<dbReference type="GO" id="GO:0010628">
    <property type="term" value="P:positive regulation of gene expression"/>
    <property type="evidence" value="ECO:0007669"/>
    <property type="project" value="TreeGrafter"/>
</dbReference>
<dbReference type="GO" id="GO:0043565">
    <property type="term" value="F:sequence-specific DNA binding"/>
    <property type="evidence" value="ECO:0007669"/>
    <property type="project" value="TreeGrafter"/>
</dbReference>
<dbReference type="InterPro" id="IPR000847">
    <property type="entry name" value="LysR_HTH_N"/>
</dbReference>
<keyword evidence="7" id="KW-1185">Reference proteome</keyword>
<dbReference type="InterPro" id="IPR036388">
    <property type="entry name" value="WH-like_DNA-bd_sf"/>
</dbReference>
<protein>
    <submittedName>
        <fullName evidence="6">LysR family transcriptional regulator</fullName>
    </submittedName>
</protein>